<evidence type="ECO:0000256" key="5">
    <source>
        <dbReference type="ARBA" id="ARBA00023136"/>
    </source>
</evidence>
<gene>
    <name evidence="7" type="ordered locus">Ferp_1347</name>
</gene>
<reference evidence="8" key="1">
    <citation type="submission" date="2010-02" db="EMBL/GenBank/DDBJ databases">
        <title>Complete sequence of Ferroglobus placidus DSM 10642.</title>
        <authorList>
            <consortium name="US DOE Joint Genome Institute"/>
            <person name="Lucas S."/>
            <person name="Copeland A."/>
            <person name="Lapidus A."/>
            <person name="Cheng J.-F."/>
            <person name="Bruce D."/>
            <person name="Goodwin L."/>
            <person name="Pitluck S."/>
            <person name="Saunders E."/>
            <person name="Brettin T."/>
            <person name="Detter J.C."/>
            <person name="Han C."/>
            <person name="Tapia R."/>
            <person name="Larimer F."/>
            <person name="Land M."/>
            <person name="Hauser L."/>
            <person name="Kyrpides N."/>
            <person name="Ivanova N."/>
            <person name="Holmes D."/>
            <person name="Lovley D."/>
            <person name="Kyrpides N."/>
            <person name="Anderson I.J."/>
            <person name="Woyke T."/>
        </authorList>
    </citation>
    <scope>NUCLEOTIDE SEQUENCE [LARGE SCALE GENOMIC DNA]</scope>
    <source>
        <strain evidence="8">DSM 10642 / AEDII12DO</strain>
    </source>
</reference>
<dbReference type="InterPro" id="IPR012809">
    <property type="entry name" value="ECF_CbiQ"/>
</dbReference>
<protein>
    <submittedName>
        <fullName evidence="7">Cobalt ABC transporter, inner membrane subunit CbiQ</fullName>
    </submittedName>
</protein>
<feature type="transmembrane region" description="Helical" evidence="6">
    <location>
        <begin position="111"/>
        <end position="133"/>
    </location>
</feature>
<dbReference type="Proteomes" id="UP000002613">
    <property type="component" value="Chromosome"/>
</dbReference>
<keyword evidence="2" id="KW-1003">Cell membrane</keyword>
<dbReference type="HOGENOM" id="CLU_056469_5_0_2"/>
<organism evidence="7 8">
    <name type="scientific">Ferroglobus placidus (strain DSM 10642 / AEDII12DO)</name>
    <dbReference type="NCBI Taxonomy" id="589924"/>
    <lineage>
        <taxon>Archaea</taxon>
        <taxon>Methanobacteriati</taxon>
        <taxon>Methanobacteriota</taxon>
        <taxon>Archaeoglobi</taxon>
        <taxon>Archaeoglobales</taxon>
        <taxon>Archaeoglobaceae</taxon>
        <taxon>Ferroglobus</taxon>
    </lineage>
</organism>
<evidence type="ECO:0000256" key="3">
    <source>
        <dbReference type="ARBA" id="ARBA00022692"/>
    </source>
</evidence>
<keyword evidence="4 6" id="KW-1133">Transmembrane helix</keyword>
<dbReference type="GO" id="GO:0043190">
    <property type="term" value="C:ATP-binding cassette (ABC) transporter complex"/>
    <property type="evidence" value="ECO:0007669"/>
    <property type="project" value="InterPro"/>
</dbReference>
<dbReference type="CDD" id="cd16914">
    <property type="entry name" value="EcfT"/>
    <property type="match status" value="1"/>
</dbReference>
<dbReference type="KEGG" id="fpl:Ferp_1347"/>
<dbReference type="EMBL" id="CP001899">
    <property type="protein sequence ID" value="ADC65498.1"/>
    <property type="molecule type" value="Genomic_DNA"/>
</dbReference>
<evidence type="ECO:0000256" key="6">
    <source>
        <dbReference type="SAM" id="Phobius"/>
    </source>
</evidence>
<dbReference type="InterPro" id="IPR003339">
    <property type="entry name" value="ABC/ECF_trnsptr_transmembrane"/>
</dbReference>
<dbReference type="eggNOG" id="arCOG02249">
    <property type="taxonomic scope" value="Archaea"/>
</dbReference>
<keyword evidence="3 6" id="KW-0812">Transmembrane</keyword>
<dbReference type="GeneID" id="8778863"/>
<evidence type="ECO:0000256" key="4">
    <source>
        <dbReference type="ARBA" id="ARBA00022989"/>
    </source>
</evidence>
<accession>D3RYD5</accession>
<dbReference type="AlphaFoldDB" id="D3RYD5"/>
<keyword evidence="5 6" id="KW-0472">Membrane</keyword>
<sequence>MHRTLEEIQMNSKKIFKGDLKVYFPLFTLLLVLFLNDRLVYVTAFAIFSALSIYSAGKEYLRLLRIPLYFVIPSALIIAFFIPGKSVGFPLPVNPSEEGLKLASEVLVRSFSAISIFFFLILTTMITEIFSAFKKLKLPDFVVEISLLIYRNVQVLYDELERLERAANSRLGFNGFKNFVRTSSLLAYSLFIKSLERAEKVEMAMESRCYSGKMPTYSENSSGFLLAFLITASLLLIHLTG</sequence>
<evidence type="ECO:0000313" key="7">
    <source>
        <dbReference type="EMBL" id="ADC65498.1"/>
    </source>
</evidence>
<dbReference type="PANTHER" id="PTHR43723">
    <property type="entry name" value="COBALT TRANSPORT PROTEIN CBIQ"/>
    <property type="match status" value="1"/>
</dbReference>
<evidence type="ECO:0000256" key="2">
    <source>
        <dbReference type="ARBA" id="ARBA00022475"/>
    </source>
</evidence>
<dbReference type="InterPro" id="IPR052770">
    <property type="entry name" value="Cobalt_transport_CbiQ"/>
</dbReference>
<evidence type="ECO:0000313" key="8">
    <source>
        <dbReference type="Proteomes" id="UP000002613"/>
    </source>
</evidence>
<dbReference type="GO" id="GO:0006824">
    <property type="term" value="P:cobalt ion transport"/>
    <property type="evidence" value="ECO:0007669"/>
    <property type="project" value="InterPro"/>
</dbReference>
<dbReference type="PaxDb" id="589924-Ferp_1347"/>
<feature type="transmembrane region" description="Helical" evidence="6">
    <location>
        <begin position="223"/>
        <end position="240"/>
    </location>
</feature>
<proteinExistence type="predicted"/>
<feature type="transmembrane region" description="Helical" evidence="6">
    <location>
        <begin position="41"/>
        <end position="57"/>
    </location>
</feature>
<keyword evidence="8" id="KW-1185">Reference proteome</keyword>
<name>D3RYD5_FERPA</name>
<dbReference type="STRING" id="589924.Ferp_1347"/>
<comment type="subcellular location">
    <subcellularLocation>
        <location evidence="1">Cell membrane</location>
        <topology evidence="1">Multi-pass membrane protein</topology>
    </subcellularLocation>
</comment>
<dbReference type="PANTHER" id="PTHR43723:SF1">
    <property type="entry name" value="COBALT TRANSPORT PROTEIN CBIQ"/>
    <property type="match status" value="1"/>
</dbReference>
<feature type="transmembrane region" description="Helical" evidence="6">
    <location>
        <begin position="69"/>
        <end position="91"/>
    </location>
</feature>
<dbReference type="Pfam" id="PF02361">
    <property type="entry name" value="CbiQ"/>
    <property type="match status" value="1"/>
</dbReference>
<feature type="transmembrane region" description="Helical" evidence="6">
    <location>
        <begin position="20"/>
        <end position="35"/>
    </location>
</feature>
<dbReference type="NCBIfam" id="TIGR02454">
    <property type="entry name" value="ECF_T_CbiQ"/>
    <property type="match status" value="1"/>
</dbReference>
<dbReference type="OrthoDB" id="147966at2157"/>
<reference evidence="7 8" key="2">
    <citation type="journal article" date="2011" name="Stand. Genomic Sci.">
        <title>Complete genome sequence of Ferroglobus placidus AEDII12DO.</title>
        <authorList>
            <person name="Anderson I."/>
            <person name="Risso C."/>
            <person name="Holmes D."/>
            <person name="Lucas S."/>
            <person name="Copeland A."/>
            <person name="Lapidus A."/>
            <person name="Cheng J.F."/>
            <person name="Bruce D."/>
            <person name="Goodwin L."/>
            <person name="Pitluck S."/>
            <person name="Saunders E."/>
            <person name="Brettin T."/>
            <person name="Detter J.C."/>
            <person name="Han C."/>
            <person name="Tapia R."/>
            <person name="Larimer F."/>
            <person name="Land M."/>
            <person name="Hauser L."/>
            <person name="Woyke T."/>
            <person name="Lovley D."/>
            <person name="Kyrpides N."/>
            <person name="Ivanova N."/>
        </authorList>
    </citation>
    <scope>NUCLEOTIDE SEQUENCE [LARGE SCALE GENOMIC DNA]</scope>
    <source>
        <strain evidence="8">DSM 10642 / AEDII12DO</strain>
    </source>
</reference>
<evidence type="ECO:0000256" key="1">
    <source>
        <dbReference type="ARBA" id="ARBA00004651"/>
    </source>
</evidence>
<dbReference type="RefSeq" id="WP_012965841.1">
    <property type="nucleotide sequence ID" value="NC_013849.1"/>
</dbReference>